<proteinExistence type="predicted"/>
<name>A0AA97LR23_9BACT</name>
<reference evidence="2" key="3">
    <citation type="submission" date="2022-06" db="EMBL/GenBank/DDBJ databases">
        <title>Resources to Facilitate Use of the Altered Schaedler Flora (ASF) Mouse Model to Study Microbiome Function.</title>
        <authorList>
            <person name="Proctor A."/>
            <person name="Parvinroo S."/>
            <person name="Richie T."/>
            <person name="Jia X."/>
            <person name="Lee S.T.M."/>
            <person name="Karp P.D."/>
            <person name="Paley S."/>
            <person name="Kostic A.D."/>
            <person name="Pierre J.F."/>
            <person name="Wannemuehler M.J."/>
            <person name="Phillips G.J."/>
        </authorList>
    </citation>
    <scope>NUCLEOTIDE SEQUENCE</scope>
    <source>
        <strain evidence="2">ASF457</strain>
    </source>
</reference>
<reference evidence="2" key="2">
    <citation type="submission" date="2022-05" db="EMBL/GenBank/DDBJ databases">
        <authorList>
            <person name="Proctor A.L."/>
            <person name="Phillips G.J."/>
            <person name="Wannemuehler M.J."/>
        </authorList>
    </citation>
    <scope>NUCLEOTIDE SEQUENCE</scope>
    <source>
        <strain evidence="2">ASF457</strain>
    </source>
</reference>
<dbReference type="KEGG" id="msch:N508_000047"/>
<protein>
    <submittedName>
        <fullName evidence="2">Uncharacterized protein</fullName>
    </submittedName>
</protein>
<dbReference type="EMBL" id="CP097562">
    <property type="protein sequence ID" value="USF22994.1"/>
    <property type="molecule type" value="Genomic_DNA"/>
</dbReference>
<keyword evidence="1" id="KW-1133">Transmembrane helix</keyword>
<evidence type="ECO:0000313" key="3">
    <source>
        <dbReference type="Proteomes" id="UP000017429"/>
    </source>
</evidence>
<evidence type="ECO:0000313" key="2">
    <source>
        <dbReference type="EMBL" id="USF22994.1"/>
    </source>
</evidence>
<evidence type="ECO:0000256" key="1">
    <source>
        <dbReference type="SAM" id="Phobius"/>
    </source>
</evidence>
<dbReference type="Proteomes" id="UP000017429">
    <property type="component" value="Chromosome"/>
</dbReference>
<keyword evidence="1" id="KW-0472">Membrane</keyword>
<feature type="transmembrane region" description="Helical" evidence="1">
    <location>
        <begin position="57"/>
        <end position="77"/>
    </location>
</feature>
<reference evidence="2" key="1">
    <citation type="journal article" date="2014" name="Genome Announc.">
        <title>Draft genome sequences of the altered schaedler flora, a defined bacterial community from gnotobiotic mice.</title>
        <authorList>
            <person name="Wannemuehler M.J."/>
            <person name="Overstreet A.M."/>
            <person name="Ward D.V."/>
            <person name="Phillips G.J."/>
        </authorList>
    </citation>
    <scope>NUCLEOTIDE SEQUENCE</scope>
    <source>
        <strain evidence="2">ASF457</strain>
    </source>
</reference>
<keyword evidence="3" id="KW-1185">Reference proteome</keyword>
<organism evidence="2 3">
    <name type="scientific">Mucispirillum schaedleri ASF457</name>
    <dbReference type="NCBI Taxonomy" id="1379858"/>
    <lineage>
        <taxon>Bacteria</taxon>
        <taxon>Pseudomonadati</taxon>
        <taxon>Deferribacterota</taxon>
        <taxon>Deferribacteres</taxon>
        <taxon>Deferribacterales</taxon>
        <taxon>Mucispirillaceae</taxon>
        <taxon>Mucispirillum</taxon>
    </lineage>
</organism>
<feature type="transmembrane region" description="Helical" evidence="1">
    <location>
        <begin position="21"/>
        <end position="37"/>
    </location>
</feature>
<keyword evidence="1" id="KW-0812">Transmembrane</keyword>
<gene>
    <name evidence="2" type="ORF">N508_000047</name>
</gene>
<accession>A0AA97LR23</accession>
<sequence>MYARHEIIKNIYSSLIKLTKPCVLIGLIFVTVIVYPLSKIELPFDFGRLLMNYLKVFYELITACTSFLLGAVISNWISSKIDR</sequence>
<dbReference type="AlphaFoldDB" id="A0AA97LR23"/>